<dbReference type="Gene3D" id="3.30.1370.10">
    <property type="entry name" value="K Homology domain, type 1"/>
    <property type="match status" value="2"/>
</dbReference>
<evidence type="ECO:0000259" key="4">
    <source>
        <dbReference type="SMART" id="SM00322"/>
    </source>
</evidence>
<evidence type="ECO:0000256" key="2">
    <source>
        <dbReference type="PROSITE-ProRule" id="PRU00117"/>
    </source>
</evidence>
<feature type="region of interest" description="Disordered" evidence="3">
    <location>
        <begin position="361"/>
        <end position="381"/>
    </location>
</feature>
<dbReference type="Pfam" id="PF00013">
    <property type="entry name" value="KH_1"/>
    <property type="match status" value="2"/>
</dbReference>
<feature type="region of interest" description="Disordered" evidence="3">
    <location>
        <begin position="447"/>
        <end position="519"/>
    </location>
</feature>
<feature type="compositionally biased region" description="Polar residues" evidence="3">
    <location>
        <begin position="280"/>
        <end position="296"/>
    </location>
</feature>
<feature type="region of interest" description="Disordered" evidence="3">
    <location>
        <begin position="316"/>
        <end position="335"/>
    </location>
</feature>
<dbReference type="PANTHER" id="PTHR10288">
    <property type="entry name" value="KH DOMAIN CONTAINING RNA BINDING PROTEIN"/>
    <property type="match status" value="1"/>
</dbReference>
<evidence type="ECO:0000256" key="3">
    <source>
        <dbReference type="SAM" id="MobiDB-lite"/>
    </source>
</evidence>
<reference evidence="5" key="1">
    <citation type="submission" date="2018-02" db="EMBL/GenBank/DDBJ databases">
        <title>Rhizophora mucronata_Transcriptome.</title>
        <authorList>
            <person name="Meera S.P."/>
            <person name="Sreeshan A."/>
            <person name="Augustine A."/>
        </authorList>
    </citation>
    <scope>NUCLEOTIDE SEQUENCE</scope>
    <source>
        <tissue evidence="5">Leaf</tissue>
    </source>
</reference>
<feature type="compositionally biased region" description="Polar residues" evidence="3">
    <location>
        <begin position="447"/>
        <end position="467"/>
    </location>
</feature>
<dbReference type="GO" id="GO:0003723">
    <property type="term" value="F:RNA binding"/>
    <property type="evidence" value="ECO:0007669"/>
    <property type="project" value="UniProtKB-UniRule"/>
</dbReference>
<feature type="compositionally biased region" description="Basic and acidic residues" evidence="3">
    <location>
        <begin position="14"/>
        <end position="28"/>
    </location>
</feature>
<sequence>MREQQPATEEQQEQEQKELNDGGKRKLEDTIEIAKQKVLELASRFVNDADSKRPRLGSDNASDPSSDPSPFPVPFDVQQSQYHGSQATIKKITIPNGKVGVVIGKGGETIKYIQTQSGAKIQITKDQESDPHALTRDVDLMGTSEQISRAEKLINEVIAETDSGGSASSAVHGVGTEAEQFSMKVPNDKVGLLIGKGGETIKYMQSKSGARMQIIPLHLPPGDPSTERTVYINGSTEQIEAAKELVNDVMSGKRIINPTASSNYPQPGYPTMGNWGQPGQPTMEQQPQYAYTQPGNHPTPPPYYSNYPTQQASWYQSNPSTISQTPQQTTGYGYYGQQPQVGSAALNPSYSYSQTLPVTSNSYDQGYSQQPSNYGHNVSNQFSTYGQPNVASQQYGTVSAQSTQPASAYAPLAYPQSSANPQPYWSSSSITGQPSIQSGYNQTGYSQIAYGGSQQSPVPPSTTQSIYGQGGYSLQPAPAPANYVQGTHPVAYGQPQLETQQPQSQPANNGLSQPLVYGSETIDENLNADHVSNPAVQEAVPSQS</sequence>
<dbReference type="AlphaFoldDB" id="A0A2P2IPZ1"/>
<feature type="region of interest" description="Disordered" evidence="3">
    <location>
        <begin position="1"/>
        <end position="28"/>
    </location>
</feature>
<dbReference type="SMART" id="SM00322">
    <property type="entry name" value="KH"/>
    <property type="match status" value="2"/>
</dbReference>
<evidence type="ECO:0000256" key="1">
    <source>
        <dbReference type="ARBA" id="ARBA00022737"/>
    </source>
</evidence>
<dbReference type="SUPFAM" id="SSF54791">
    <property type="entry name" value="Eukaryotic type KH-domain (KH-domain type I)"/>
    <property type="match status" value="2"/>
</dbReference>
<proteinExistence type="predicted"/>
<dbReference type="PROSITE" id="PS50084">
    <property type="entry name" value="KH_TYPE_1"/>
    <property type="match status" value="2"/>
</dbReference>
<name>A0A2P2IPZ1_RHIMU</name>
<feature type="region of interest" description="Disordered" evidence="3">
    <location>
        <begin position="525"/>
        <end position="544"/>
    </location>
</feature>
<evidence type="ECO:0000313" key="5">
    <source>
        <dbReference type="EMBL" id="MBW83296.1"/>
    </source>
</evidence>
<protein>
    <submittedName>
        <fullName evidence="5">Uncharacterized protein MANES_17G094800</fullName>
    </submittedName>
</protein>
<dbReference type="InterPro" id="IPR004088">
    <property type="entry name" value="KH_dom_type_1"/>
</dbReference>
<dbReference type="InterPro" id="IPR004087">
    <property type="entry name" value="KH_dom"/>
</dbReference>
<feature type="region of interest" description="Disordered" evidence="3">
    <location>
        <begin position="280"/>
        <end position="304"/>
    </location>
</feature>
<accession>A0A2P2IPZ1</accession>
<keyword evidence="2" id="KW-0694">RNA-binding</keyword>
<feature type="compositionally biased region" description="Low complexity" evidence="3">
    <location>
        <begin position="494"/>
        <end position="506"/>
    </location>
</feature>
<organism evidence="5">
    <name type="scientific">Rhizophora mucronata</name>
    <name type="common">Asiatic mangrove</name>
    <dbReference type="NCBI Taxonomy" id="61149"/>
    <lineage>
        <taxon>Eukaryota</taxon>
        <taxon>Viridiplantae</taxon>
        <taxon>Streptophyta</taxon>
        <taxon>Embryophyta</taxon>
        <taxon>Tracheophyta</taxon>
        <taxon>Spermatophyta</taxon>
        <taxon>Magnoliopsida</taxon>
        <taxon>eudicotyledons</taxon>
        <taxon>Gunneridae</taxon>
        <taxon>Pentapetalae</taxon>
        <taxon>rosids</taxon>
        <taxon>fabids</taxon>
        <taxon>Malpighiales</taxon>
        <taxon>Rhizophoraceae</taxon>
        <taxon>Rhizophora</taxon>
    </lineage>
</organism>
<feature type="domain" description="K Homology" evidence="4">
    <location>
        <begin position="177"/>
        <end position="251"/>
    </location>
</feature>
<dbReference type="CDD" id="cd00105">
    <property type="entry name" value="KH-I"/>
    <property type="match status" value="1"/>
</dbReference>
<keyword evidence="1" id="KW-0677">Repeat</keyword>
<dbReference type="InterPro" id="IPR036612">
    <property type="entry name" value="KH_dom_type_1_sf"/>
</dbReference>
<feature type="domain" description="K Homology" evidence="4">
    <location>
        <begin position="86"/>
        <end position="159"/>
    </location>
</feature>
<feature type="region of interest" description="Disordered" evidence="3">
    <location>
        <begin position="45"/>
        <end position="75"/>
    </location>
</feature>
<dbReference type="EMBL" id="GGEC01002813">
    <property type="protein sequence ID" value="MBW83296.1"/>
    <property type="molecule type" value="Transcribed_RNA"/>
</dbReference>